<keyword evidence="17" id="KW-1185">Reference proteome</keyword>
<dbReference type="Pfam" id="PF00593">
    <property type="entry name" value="TonB_dep_Rec_b-barrel"/>
    <property type="match status" value="1"/>
</dbReference>
<dbReference type="InterPro" id="IPR039426">
    <property type="entry name" value="TonB-dep_rcpt-like"/>
</dbReference>
<dbReference type="GO" id="GO:0009279">
    <property type="term" value="C:cell outer membrane"/>
    <property type="evidence" value="ECO:0007669"/>
    <property type="project" value="UniProtKB-SubCell"/>
</dbReference>
<evidence type="ECO:0000256" key="1">
    <source>
        <dbReference type="ARBA" id="ARBA00004571"/>
    </source>
</evidence>
<evidence type="ECO:0000256" key="9">
    <source>
        <dbReference type="ARBA" id="ARBA00023136"/>
    </source>
</evidence>
<dbReference type="InterPro" id="IPR018247">
    <property type="entry name" value="EF_Hand_1_Ca_BS"/>
</dbReference>
<dbReference type="PROSITE" id="PS52016">
    <property type="entry name" value="TONB_DEPENDENT_REC_3"/>
    <property type="match status" value="1"/>
</dbReference>
<evidence type="ECO:0000256" key="12">
    <source>
        <dbReference type="RuleBase" id="RU003357"/>
    </source>
</evidence>
<evidence type="ECO:0000259" key="14">
    <source>
        <dbReference type="Pfam" id="PF00593"/>
    </source>
</evidence>
<keyword evidence="9 11" id="KW-0472">Membrane</keyword>
<evidence type="ECO:0000256" key="11">
    <source>
        <dbReference type="PROSITE-ProRule" id="PRU01360"/>
    </source>
</evidence>
<comment type="subcellular location">
    <subcellularLocation>
        <location evidence="1 11">Cell outer membrane</location>
        <topology evidence="1 11">Multi-pass membrane protein</topology>
    </subcellularLocation>
</comment>
<feature type="domain" description="TonB-dependent receptor plug" evidence="15">
    <location>
        <begin position="59"/>
        <end position="168"/>
    </location>
</feature>
<proteinExistence type="inferred from homology"/>
<evidence type="ECO:0000256" key="2">
    <source>
        <dbReference type="ARBA" id="ARBA00022448"/>
    </source>
</evidence>
<feature type="chain" id="PRO_5024355484" evidence="13">
    <location>
        <begin position="23"/>
        <end position="744"/>
    </location>
</feature>
<evidence type="ECO:0000256" key="10">
    <source>
        <dbReference type="ARBA" id="ARBA00023237"/>
    </source>
</evidence>
<dbReference type="Gene3D" id="2.40.170.20">
    <property type="entry name" value="TonB-dependent receptor, beta-barrel domain"/>
    <property type="match status" value="1"/>
</dbReference>
<sequence>MTRVAILLAAVSPLGLGAPALAETAQAEQAEEGQAQSAQSVLRDVITITGTKRPGGVDVQEAPVAVTAYSGEQLDALQFQDLSSLSYIMPNVQLEDIGTAPGIANFTIRGIGINSSIPSVDPTVGVFIDGVYQGINAGLVFDNFDLEGIEVLRGPQGILFGRNVTGGAVLIRTTAPSEDPSLNARFGVETGPRYTASAVLNGPLAEGFSAKLAVYHSKDEGWFTNEFDGSSHGASRTWVVRPAVAWRPNDDFELIVRGQYSKNTGDGPAGQNHVNGAGIGGLFDRNSFRFSIDEPGEYSNTAYSVTAEANLRVDFGDGTITNIFGWRDVEGSSTSDIDATPGFLFHADASNLQDQWSNELRYAGVFNNVDVTTGVFYFDQTINYVERRRLLGGASVPIGGGYIDHMTWGAFAQFDIHTTDRLTINLGGRYSYERKRARIQALLPGAPCVVGSGCTVPTGGAGVFEDTDSWTSFAPKVGLQYDLGDDSQLYAFWTRGFRSGGYNLRNTDPTFAPGPYDQEQVDSFEAGMKSDFLDGALRVNAAAFWNEISDMQREVNLPSAATGVVQLIQNTADARIRGFEVEARAFLSENFIIHGQLGYLDGEYKRVLFDLNGDGVIDDADLALDIPRLAPWTYGVGAIYDTPLDNWGGANLTASVSYNFRDRNAYTDNNLGFFDSAGILDASVALGFHDGGTVLSFYGKNLTNEVTFGGDTQLPAMLGPVPLGGTFSPLNKGRVYGVELRFRR</sequence>
<keyword evidence="13" id="KW-0732">Signal</keyword>
<evidence type="ECO:0000313" key="16">
    <source>
        <dbReference type="EMBL" id="KAA5801745.1"/>
    </source>
</evidence>
<keyword evidence="4" id="KW-0410">Iron transport</keyword>
<reference evidence="16 17" key="1">
    <citation type="submission" date="2019-09" db="EMBL/GenBank/DDBJ databases">
        <authorList>
            <person name="Kevbrin V."/>
            <person name="Grouzdev D.S."/>
        </authorList>
    </citation>
    <scope>NUCLEOTIDE SEQUENCE [LARGE SCALE GENOMIC DNA]</scope>
    <source>
        <strain evidence="16 17">G-192</strain>
    </source>
</reference>
<name>A0A5M6ZBP2_9PROT</name>
<evidence type="ECO:0000256" key="5">
    <source>
        <dbReference type="ARBA" id="ARBA00022692"/>
    </source>
</evidence>
<keyword evidence="2 11" id="KW-0813">Transport</keyword>
<dbReference type="InterPro" id="IPR036942">
    <property type="entry name" value="Beta-barrel_TonB_sf"/>
</dbReference>
<feature type="domain" description="TonB-dependent receptor-like beta-barrel" evidence="14">
    <location>
        <begin position="246"/>
        <end position="702"/>
    </location>
</feature>
<comment type="caution">
    <text evidence="16">The sequence shown here is derived from an EMBL/GenBank/DDBJ whole genome shotgun (WGS) entry which is preliminary data.</text>
</comment>
<dbReference type="PANTHER" id="PTHR32552">
    <property type="entry name" value="FERRICHROME IRON RECEPTOR-RELATED"/>
    <property type="match status" value="1"/>
</dbReference>
<evidence type="ECO:0000256" key="8">
    <source>
        <dbReference type="ARBA" id="ARBA00023077"/>
    </source>
</evidence>
<keyword evidence="6" id="KW-0408">Iron</keyword>
<evidence type="ECO:0000313" key="17">
    <source>
        <dbReference type="Proteomes" id="UP000325122"/>
    </source>
</evidence>
<keyword evidence="3 11" id="KW-1134">Transmembrane beta strand</keyword>
<comment type="similarity">
    <text evidence="11 12">Belongs to the TonB-dependent receptor family.</text>
</comment>
<dbReference type="SUPFAM" id="SSF56935">
    <property type="entry name" value="Porins"/>
    <property type="match status" value="1"/>
</dbReference>
<evidence type="ECO:0000256" key="13">
    <source>
        <dbReference type="SAM" id="SignalP"/>
    </source>
</evidence>
<keyword evidence="8 12" id="KW-0798">TonB box</keyword>
<evidence type="ECO:0000256" key="3">
    <source>
        <dbReference type="ARBA" id="ARBA00022452"/>
    </source>
</evidence>
<keyword evidence="10 11" id="KW-0998">Cell outer membrane</keyword>
<dbReference type="AlphaFoldDB" id="A0A5M6ZBP2"/>
<dbReference type="PROSITE" id="PS00018">
    <property type="entry name" value="EF_HAND_1"/>
    <property type="match status" value="1"/>
</dbReference>
<dbReference type="PANTHER" id="PTHR32552:SF81">
    <property type="entry name" value="TONB-DEPENDENT OUTER MEMBRANE RECEPTOR"/>
    <property type="match status" value="1"/>
</dbReference>
<evidence type="ECO:0000256" key="6">
    <source>
        <dbReference type="ARBA" id="ARBA00023004"/>
    </source>
</evidence>
<organism evidence="16 17">
    <name type="scientific">Alkalicaulis satelles</name>
    <dbReference type="NCBI Taxonomy" id="2609175"/>
    <lineage>
        <taxon>Bacteria</taxon>
        <taxon>Pseudomonadati</taxon>
        <taxon>Pseudomonadota</taxon>
        <taxon>Alphaproteobacteria</taxon>
        <taxon>Maricaulales</taxon>
        <taxon>Maricaulaceae</taxon>
        <taxon>Alkalicaulis</taxon>
    </lineage>
</organism>
<evidence type="ECO:0000256" key="4">
    <source>
        <dbReference type="ARBA" id="ARBA00022496"/>
    </source>
</evidence>
<dbReference type="Proteomes" id="UP000325122">
    <property type="component" value="Unassembled WGS sequence"/>
</dbReference>
<dbReference type="GO" id="GO:0006826">
    <property type="term" value="P:iron ion transport"/>
    <property type="evidence" value="ECO:0007669"/>
    <property type="project" value="UniProtKB-KW"/>
</dbReference>
<dbReference type="CDD" id="cd01347">
    <property type="entry name" value="ligand_gated_channel"/>
    <property type="match status" value="1"/>
</dbReference>
<feature type="signal peptide" evidence="13">
    <location>
        <begin position="1"/>
        <end position="22"/>
    </location>
</feature>
<gene>
    <name evidence="16" type="ORF">F1654_11960</name>
</gene>
<keyword evidence="16" id="KW-0675">Receptor</keyword>
<accession>A0A5M6ZBP2</accession>
<evidence type="ECO:0000256" key="7">
    <source>
        <dbReference type="ARBA" id="ARBA00023065"/>
    </source>
</evidence>
<keyword evidence="5 11" id="KW-0812">Transmembrane</keyword>
<dbReference type="InterPro" id="IPR012910">
    <property type="entry name" value="Plug_dom"/>
</dbReference>
<dbReference type="InterPro" id="IPR000531">
    <property type="entry name" value="Beta-barrel_TonB"/>
</dbReference>
<dbReference type="Pfam" id="PF07715">
    <property type="entry name" value="Plug"/>
    <property type="match status" value="1"/>
</dbReference>
<protein>
    <submittedName>
        <fullName evidence="16">TonB-dependent receptor</fullName>
    </submittedName>
</protein>
<dbReference type="EMBL" id="VWOJ01000004">
    <property type="protein sequence ID" value="KAA5801745.1"/>
    <property type="molecule type" value="Genomic_DNA"/>
</dbReference>
<evidence type="ECO:0000259" key="15">
    <source>
        <dbReference type="Pfam" id="PF07715"/>
    </source>
</evidence>
<keyword evidence="7" id="KW-0406">Ion transport</keyword>